<feature type="domain" description="Acyltransferase 3" evidence="2">
    <location>
        <begin position="42"/>
        <end position="360"/>
    </location>
</feature>
<feature type="transmembrane region" description="Helical" evidence="1">
    <location>
        <begin position="309"/>
        <end position="332"/>
    </location>
</feature>
<accession>A0A380B4I4</accession>
<dbReference type="GO" id="GO:0016020">
    <property type="term" value="C:membrane"/>
    <property type="evidence" value="ECO:0007669"/>
    <property type="project" value="TreeGrafter"/>
</dbReference>
<evidence type="ECO:0000313" key="4">
    <source>
        <dbReference type="Proteomes" id="UP000255529"/>
    </source>
</evidence>
<dbReference type="Proteomes" id="UP000255529">
    <property type="component" value="Unassembled WGS sequence"/>
</dbReference>
<evidence type="ECO:0000256" key="1">
    <source>
        <dbReference type="SAM" id="Phobius"/>
    </source>
</evidence>
<dbReference type="InterPro" id="IPR050879">
    <property type="entry name" value="Acyltransferase_3"/>
</dbReference>
<evidence type="ECO:0000259" key="2">
    <source>
        <dbReference type="Pfam" id="PF01757"/>
    </source>
</evidence>
<dbReference type="AlphaFoldDB" id="A0A380B4I4"/>
<dbReference type="PANTHER" id="PTHR23028">
    <property type="entry name" value="ACETYLTRANSFERASE"/>
    <property type="match status" value="1"/>
</dbReference>
<proteinExistence type="predicted"/>
<dbReference type="Pfam" id="PF01757">
    <property type="entry name" value="Acyl_transf_3"/>
    <property type="match status" value="1"/>
</dbReference>
<dbReference type="RefSeq" id="WP_115184802.1">
    <property type="nucleotide sequence ID" value="NZ_CAMIRZ010000001.1"/>
</dbReference>
<protein>
    <submittedName>
        <fullName evidence="3">Uncharacterized protein conserved in bacteria</fullName>
    </submittedName>
</protein>
<name>A0A380B4I4_9GAMM</name>
<dbReference type="EMBL" id="UGYN01000002">
    <property type="protein sequence ID" value="SUI92802.1"/>
    <property type="molecule type" value="Genomic_DNA"/>
</dbReference>
<feature type="transmembrane region" description="Helical" evidence="1">
    <location>
        <begin position="257"/>
        <end position="275"/>
    </location>
</feature>
<reference evidence="3 4" key="1">
    <citation type="submission" date="2018-06" db="EMBL/GenBank/DDBJ databases">
        <authorList>
            <consortium name="Pathogen Informatics"/>
            <person name="Doyle S."/>
        </authorList>
    </citation>
    <scope>NUCLEOTIDE SEQUENCE [LARGE SCALE GENOMIC DNA]</scope>
    <source>
        <strain evidence="3 4">NCTC11544</strain>
    </source>
</reference>
<dbReference type="InterPro" id="IPR002656">
    <property type="entry name" value="Acyl_transf_3_dom"/>
</dbReference>
<feature type="transmembrane region" description="Helical" evidence="1">
    <location>
        <begin position="192"/>
        <end position="221"/>
    </location>
</feature>
<keyword evidence="1" id="KW-1133">Transmembrane helix</keyword>
<feature type="transmembrane region" description="Helical" evidence="1">
    <location>
        <begin position="79"/>
        <end position="101"/>
    </location>
</feature>
<feature type="transmembrane region" description="Helical" evidence="1">
    <location>
        <begin position="227"/>
        <end position="245"/>
    </location>
</feature>
<feature type="transmembrane region" description="Helical" evidence="1">
    <location>
        <begin position="127"/>
        <end position="147"/>
    </location>
</feature>
<sequence>MEFTSLTTAITISILLAAILTSAALSETKLIPTINYPIGEYKSISGIRGLAALFVYVNHAPVMLVNMGIKADNVSQWGWIYANLGSFGVQIFFCITGFLFFDRIIKVDGKLDWNKFFQSRVKRIAPLFYFSSLLCVLISIFYSFTITFSKSDLLTLAGLATFSFIDSSMTIGGMKLYPLNSVIWTLVHEWRFYMALPLICFAFCNAKIGKFAFIAACIIAVIDFKNSVVVCWPYFLTGILVAYIANLKPKINKPINAVVLLLAAALFIVTAGVKIENGYNWQRFAMSSIFFLCIVIGDPKILHSKSLRYLGEISYSIYLMHLPILFLSIWVLSKVIDIAEITQYEYWLFITMIVPVIVMLSSFSFKYIELKFMGKK</sequence>
<feature type="transmembrane region" description="Helical" evidence="1">
    <location>
        <begin position="281"/>
        <end position="297"/>
    </location>
</feature>
<dbReference type="PANTHER" id="PTHR23028:SF53">
    <property type="entry name" value="ACYL_TRANSF_3 DOMAIN-CONTAINING PROTEIN"/>
    <property type="match status" value="1"/>
</dbReference>
<dbReference type="GO" id="GO:0016747">
    <property type="term" value="F:acyltransferase activity, transferring groups other than amino-acyl groups"/>
    <property type="evidence" value="ECO:0007669"/>
    <property type="project" value="InterPro"/>
</dbReference>
<keyword evidence="1" id="KW-0472">Membrane</keyword>
<feature type="transmembrane region" description="Helical" evidence="1">
    <location>
        <begin position="6"/>
        <end position="25"/>
    </location>
</feature>
<evidence type="ECO:0000313" key="3">
    <source>
        <dbReference type="EMBL" id="SUI92802.1"/>
    </source>
</evidence>
<feature type="transmembrane region" description="Helical" evidence="1">
    <location>
        <begin position="46"/>
        <end position="67"/>
    </location>
</feature>
<keyword evidence="1" id="KW-0812">Transmembrane</keyword>
<gene>
    <name evidence="3" type="ORF">NCTC11544_05639</name>
</gene>
<organism evidence="3 4">
    <name type="scientific">Serratia quinivorans</name>
    <dbReference type="NCBI Taxonomy" id="137545"/>
    <lineage>
        <taxon>Bacteria</taxon>
        <taxon>Pseudomonadati</taxon>
        <taxon>Pseudomonadota</taxon>
        <taxon>Gammaproteobacteria</taxon>
        <taxon>Enterobacterales</taxon>
        <taxon>Yersiniaceae</taxon>
        <taxon>Serratia</taxon>
    </lineage>
</organism>
<feature type="transmembrane region" description="Helical" evidence="1">
    <location>
        <begin position="344"/>
        <end position="368"/>
    </location>
</feature>
<dbReference type="GO" id="GO:0000271">
    <property type="term" value="P:polysaccharide biosynthetic process"/>
    <property type="evidence" value="ECO:0007669"/>
    <property type="project" value="TreeGrafter"/>
</dbReference>